<proteinExistence type="predicted"/>
<sequence length="172" mass="20257">MLTGVRIRDILLGERWLNKQEQFEREMNLIAKYQIKNKIINELLNHVFTSEVSYSNGISKKSKKPNKEYLLGIYEVRGQIEEDRNDDSFVIGYDELLPDLRKTLYEYIDVTHVTSEKGSYVIFTDYEKTDFIGILKTNRTLAEVRAVTKYNKEQHNLKDAEVVFINGRLKEQ</sequence>
<name>A0A6C0GKP9_9BACT</name>
<dbReference type="AlphaFoldDB" id="A0A6C0GKP9"/>
<gene>
    <name evidence="1" type="ORF">GXP67_17020</name>
</gene>
<keyword evidence="2" id="KW-1185">Reference proteome</keyword>
<protein>
    <submittedName>
        <fullName evidence="1">Uncharacterized protein</fullName>
    </submittedName>
</protein>
<dbReference type="RefSeq" id="WP_162444239.1">
    <property type="nucleotide sequence ID" value="NZ_CP048222.1"/>
</dbReference>
<evidence type="ECO:0000313" key="1">
    <source>
        <dbReference type="EMBL" id="QHT68222.1"/>
    </source>
</evidence>
<reference evidence="1 2" key="1">
    <citation type="submission" date="2020-01" db="EMBL/GenBank/DDBJ databases">
        <authorList>
            <person name="Kim M.K."/>
        </authorList>
    </citation>
    <scope>NUCLEOTIDE SEQUENCE [LARGE SCALE GENOMIC DNA]</scope>
    <source>
        <strain evidence="1 2">172606-1</strain>
    </source>
</reference>
<dbReference type="KEGG" id="rhoz:GXP67_17020"/>
<dbReference type="EMBL" id="CP048222">
    <property type="protein sequence ID" value="QHT68222.1"/>
    <property type="molecule type" value="Genomic_DNA"/>
</dbReference>
<evidence type="ECO:0000313" key="2">
    <source>
        <dbReference type="Proteomes" id="UP000480178"/>
    </source>
</evidence>
<accession>A0A6C0GKP9</accession>
<organism evidence="1 2">
    <name type="scientific">Rhodocytophaga rosea</name>
    <dbReference type="NCBI Taxonomy" id="2704465"/>
    <lineage>
        <taxon>Bacteria</taxon>
        <taxon>Pseudomonadati</taxon>
        <taxon>Bacteroidota</taxon>
        <taxon>Cytophagia</taxon>
        <taxon>Cytophagales</taxon>
        <taxon>Rhodocytophagaceae</taxon>
        <taxon>Rhodocytophaga</taxon>
    </lineage>
</organism>
<dbReference type="Proteomes" id="UP000480178">
    <property type="component" value="Chromosome"/>
</dbReference>